<feature type="region of interest" description="Disordered" evidence="1">
    <location>
        <begin position="70"/>
        <end position="149"/>
    </location>
</feature>
<dbReference type="HOGENOM" id="CLU_1550041_0_0_1"/>
<dbReference type="EnsemblPlants" id="OPUNC03G07440.1">
    <property type="protein sequence ID" value="OPUNC03G07440.1"/>
    <property type="gene ID" value="OPUNC03G07440"/>
</dbReference>
<proteinExistence type="predicted"/>
<reference evidence="2" key="1">
    <citation type="submission" date="2015-04" db="UniProtKB">
        <authorList>
            <consortium name="EnsemblPlants"/>
        </authorList>
    </citation>
    <scope>IDENTIFICATION</scope>
</reference>
<evidence type="ECO:0000256" key="1">
    <source>
        <dbReference type="SAM" id="MobiDB-lite"/>
    </source>
</evidence>
<keyword evidence="3" id="KW-1185">Reference proteome</keyword>
<feature type="compositionally biased region" description="Basic residues" evidence="1">
    <location>
        <begin position="114"/>
        <end position="129"/>
    </location>
</feature>
<evidence type="ECO:0000313" key="2">
    <source>
        <dbReference type="EnsemblPlants" id="OPUNC03G07440.1"/>
    </source>
</evidence>
<protein>
    <submittedName>
        <fullName evidence="2">Uncharacterized protein</fullName>
    </submittedName>
</protein>
<organism evidence="2">
    <name type="scientific">Oryza punctata</name>
    <name type="common">Red rice</name>
    <dbReference type="NCBI Taxonomy" id="4537"/>
    <lineage>
        <taxon>Eukaryota</taxon>
        <taxon>Viridiplantae</taxon>
        <taxon>Streptophyta</taxon>
        <taxon>Embryophyta</taxon>
        <taxon>Tracheophyta</taxon>
        <taxon>Spermatophyta</taxon>
        <taxon>Magnoliopsida</taxon>
        <taxon>Liliopsida</taxon>
        <taxon>Poales</taxon>
        <taxon>Poaceae</taxon>
        <taxon>BOP clade</taxon>
        <taxon>Oryzoideae</taxon>
        <taxon>Oryzeae</taxon>
        <taxon>Oryzinae</taxon>
        <taxon>Oryza</taxon>
    </lineage>
</organism>
<feature type="region of interest" description="Disordered" evidence="1">
    <location>
        <begin position="10"/>
        <end position="33"/>
    </location>
</feature>
<evidence type="ECO:0000313" key="3">
    <source>
        <dbReference type="Proteomes" id="UP000026962"/>
    </source>
</evidence>
<dbReference type="Proteomes" id="UP000026962">
    <property type="component" value="Chromosome 3"/>
</dbReference>
<sequence length="178" mass="19633">MPQIILLRSNVPDCSHSLPQPPPPPSPETALRTPFPLFSLAHPPPSLHPLPLHRVCGVAHLSLPLHRAAATPHRRPLESPSLPIPPDRAPPRRRPLKSPILTSPRQKPCSAPSPRRRLARSSPNHHRLARSPPPASSPSSLASWRRSTASQIEIVPASSPSSLASWRIRSHRRPYMKI</sequence>
<feature type="compositionally biased region" description="Low complexity" evidence="1">
    <location>
        <begin position="137"/>
        <end position="147"/>
    </location>
</feature>
<name>A0A0E0KAA6_ORYPU</name>
<dbReference type="Gramene" id="OPUNC03G07440.1">
    <property type="protein sequence ID" value="OPUNC03G07440.1"/>
    <property type="gene ID" value="OPUNC03G07440"/>
</dbReference>
<dbReference type="AlphaFoldDB" id="A0A0E0KAA6"/>
<reference evidence="2" key="2">
    <citation type="submission" date="2018-05" db="EMBL/GenBank/DDBJ databases">
        <title>OpunRS2 (Oryza punctata Reference Sequence Version 2).</title>
        <authorList>
            <person name="Zhang J."/>
            <person name="Kudrna D."/>
            <person name="Lee S."/>
            <person name="Talag J."/>
            <person name="Welchert J."/>
            <person name="Wing R.A."/>
        </authorList>
    </citation>
    <scope>NUCLEOTIDE SEQUENCE [LARGE SCALE GENOMIC DNA]</scope>
</reference>
<accession>A0A0E0KAA6</accession>